<name>A4BHQ1_9GAMM</name>
<sequence length="98" mass="10870">MWVITLLKGEPYELSLQYIKENTQVAEMIGQSIEPGWPVLGSITNSGTAGHSDIYYAIRGDVSKATVHVKASKHLNEWQLDEVIVTPTDGQAMVQTFH</sequence>
<organism evidence="1 2">
    <name type="scientific">Reinekea blandensis MED297</name>
    <dbReference type="NCBI Taxonomy" id="314283"/>
    <lineage>
        <taxon>Bacteria</taxon>
        <taxon>Pseudomonadati</taxon>
        <taxon>Pseudomonadota</taxon>
        <taxon>Gammaproteobacteria</taxon>
        <taxon>Oceanospirillales</taxon>
        <taxon>Saccharospirillaceae</taxon>
        <taxon>Reinekea</taxon>
    </lineage>
</organism>
<dbReference type="InterPro" id="IPR014807">
    <property type="entry name" value="Coa1"/>
</dbReference>
<dbReference type="STRING" id="314283.MED297_09206"/>
<reference evidence="1 2" key="1">
    <citation type="submission" date="2006-02" db="EMBL/GenBank/DDBJ databases">
        <authorList>
            <person name="Pinhassi J."/>
            <person name="Pedros-Alio C."/>
            <person name="Ferriera S."/>
            <person name="Johnson J."/>
            <person name="Kravitz S."/>
            <person name="Halpern A."/>
            <person name="Remington K."/>
            <person name="Beeson K."/>
            <person name="Tran B."/>
            <person name="Rogers Y.-H."/>
            <person name="Friedman R."/>
            <person name="Venter J.C."/>
        </authorList>
    </citation>
    <scope>NUCLEOTIDE SEQUENCE [LARGE SCALE GENOMIC DNA]</scope>
    <source>
        <strain evidence="1 2">MED297</strain>
    </source>
</reference>
<comment type="caution">
    <text evidence="1">The sequence shown here is derived from an EMBL/GenBank/DDBJ whole genome shotgun (WGS) entry which is preliminary data.</text>
</comment>
<dbReference type="EMBL" id="AAOE01000022">
    <property type="protein sequence ID" value="EAR08306.1"/>
    <property type="molecule type" value="Genomic_DNA"/>
</dbReference>
<gene>
    <name evidence="1" type="ORF">MED297_09206</name>
</gene>
<dbReference type="Pfam" id="PF08695">
    <property type="entry name" value="Coa1"/>
    <property type="match status" value="1"/>
</dbReference>
<keyword evidence="2" id="KW-1185">Reference proteome</keyword>
<dbReference type="Proteomes" id="UP000005953">
    <property type="component" value="Unassembled WGS sequence"/>
</dbReference>
<evidence type="ECO:0000313" key="2">
    <source>
        <dbReference type="Proteomes" id="UP000005953"/>
    </source>
</evidence>
<protein>
    <submittedName>
        <fullName evidence="1">Uncharacterized protein</fullName>
    </submittedName>
</protein>
<dbReference type="AlphaFoldDB" id="A4BHQ1"/>
<dbReference type="HOGENOM" id="CLU_2331691_0_0_6"/>
<evidence type="ECO:0000313" key="1">
    <source>
        <dbReference type="EMBL" id="EAR08306.1"/>
    </source>
</evidence>
<accession>A4BHQ1</accession>
<proteinExistence type="predicted"/>